<organism evidence="3 4">
    <name type="scientific">Batillaria attramentaria</name>
    <dbReference type="NCBI Taxonomy" id="370345"/>
    <lineage>
        <taxon>Eukaryota</taxon>
        <taxon>Metazoa</taxon>
        <taxon>Spiralia</taxon>
        <taxon>Lophotrochozoa</taxon>
        <taxon>Mollusca</taxon>
        <taxon>Gastropoda</taxon>
        <taxon>Caenogastropoda</taxon>
        <taxon>Sorbeoconcha</taxon>
        <taxon>Cerithioidea</taxon>
        <taxon>Batillariidae</taxon>
        <taxon>Batillaria</taxon>
    </lineage>
</organism>
<feature type="signal peptide" evidence="2">
    <location>
        <begin position="1"/>
        <end position="18"/>
    </location>
</feature>
<accession>A0ABD0K853</accession>
<evidence type="ECO:0000313" key="4">
    <source>
        <dbReference type="Proteomes" id="UP001519460"/>
    </source>
</evidence>
<reference evidence="3 4" key="1">
    <citation type="journal article" date="2023" name="Sci. Data">
        <title>Genome assembly of the Korean intertidal mud-creeper Batillaria attramentaria.</title>
        <authorList>
            <person name="Patra A.K."/>
            <person name="Ho P.T."/>
            <person name="Jun S."/>
            <person name="Lee S.J."/>
            <person name="Kim Y."/>
            <person name="Won Y.J."/>
        </authorList>
    </citation>
    <scope>NUCLEOTIDE SEQUENCE [LARGE SCALE GENOMIC DNA]</scope>
    <source>
        <strain evidence="3">Wonlab-2016</strain>
    </source>
</reference>
<comment type="caution">
    <text evidence="3">The sequence shown here is derived from an EMBL/GenBank/DDBJ whole genome shotgun (WGS) entry which is preliminary data.</text>
</comment>
<keyword evidence="4" id="KW-1185">Reference proteome</keyword>
<protein>
    <submittedName>
        <fullName evidence="3">Uncharacterized protein</fullName>
    </submittedName>
</protein>
<sequence>LTTFLALILVDDVRAARADRCPRGQWPPFPVQRTREMRRRRDRQWREGPGGNSCPENERWCCPLGVKCHGVDTDSGQSWV</sequence>
<feature type="non-terminal residue" evidence="3">
    <location>
        <position position="1"/>
    </location>
</feature>
<evidence type="ECO:0000256" key="1">
    <source>
        <dbReference type="SAM" id="MobiDB-lite"/>
    </source>
</evidence>
<feature type="region of interest" description="Disordered" evidence="1">
    <location>
        <begin position="25"/>
        <end position="54"/>
    </location>
</feature>
<evidence type="ECO:0000313" key="3">
    <source>
        <dbReference type="EMBL" id="KAK7483266.1"/>
    </source>
</evidence>
<evidence type="ECO:0000256" key="2">
    <source>
        <dbReference type="SAM" id="SignalP"/>
    </source>
</evidence>
<dbReference type="Proteomes" id="UP001519460">
    <property type="component" value="Unassembled WGS sequence"/>
</dbReference>
<name>A0ABD0K853_9CAEN</name>
<keyword evidence="2" id="KW-0732">Signal</keyword>
<dbReference type="EMBL" id="JACVVK020000229">
    <property type="protein sequence ID" value="KAK7483266.1"/>
    <property type="molecule type" value="Genomic_DNA"/>
</dbReference>
<feature type="chain" id="PRO_5044794297" evidence="2">
    <location>
        <begin position="19"/>
        <end position="80"/>
    </location>
</feature>
<gene>
    <name evidence="3" type="ORF">BaRGS_00025433</name>
</gene>
<dbReference type="AlphaFoldDB" id="A0ABD0K853"/>
<proteinExistence type="predicted"/>